<dbReference type="GO" id="GO:0016740">
    <property type="term" value="F:transferase activity"/>
    <property type="evidence" value="ECO:0007669"/>
    <property type="project" value="UniProtKB-KW"/>
</dbReference>
<keyword evidence="1" id="KW-0808">Transferase</keyword>
<proteinExistence type="predicted"/>
<dbReference type="InterPro" id="IPR039498">
    <property type="entry name" value="NTP_transf_5"/>
</dbReference>
<keyword evidence="2" id="KW-1185">Reference proteome</keyword>
<protein>
    <submittedName>
        <fullName evidence="1">Putative nucleotidyltransferase-like protein</fullName>
    </submittedName>
</protein>
<accession>A0A316GDT2</accession>
<dbReference type="Proteomes" id="UP000245390">
    <property type="component" value="Unassembled WGS sequence"/>
</dbReference>
<evidence type="ECO:0000313" key="2">
    <source>
        <dbReference type="Proteomes" id="UP000245390"/>
    </source>
</evidence>
<name>A0A316GDT2_9RHOB</name>
<gene>
    <name evidence="1" type="ORF">C8D95_101870</name>
</gene>
<reference evidence="1 2" key="1">
    <citation type="submission" date="2018-05" db="EMBL/GenBank/DDBJ databases">
        <title>Genomic Encyclopedia of Type Strains, Phase IV (KMG-IV): sequencing the most valuable type-strain genomes for metagenomic binning, comparative biology and taxonomic classification.</title>
        <authorList>
            <person name="Goeker M."/>
        </authorList>
    </citation>
    <scope>NUCLEOTIDE SEQUENCE [LARGE SCALE GENOMIC DNA]</scope>
    <source>
        <strain evidence="1 2">DSM 103371</strain>
    </source>
</reference>
<evidence type="ECO:0000313" key="1">
    <source>
        <dbReference type="EMBL" id="PWK59048.1"/>
    </source>
</evidence>
<comment type="caution">
    <text evidence="1">The sequence shown here is derived from an EMBL/GenBank/DDBJ whole genome shotgun (WGS) entry which is preliminary data.</text>
</comment>
<dbReference type="Pfam" id="PF14907">
    <property type="entry name" value="NTP_transf_5"/>
    <property type="match status" value="1"/>
</dbReference>
<dbReference type="EMBL" id="QGGV01000001">
    <property type="protein sequence ID" value="PWK59048.1"/>
    <property type="molecule type" value="Genomic_DNA"/>
</dbReference>
<organism evidence="1 2">
    <name type="scientific">Silicimonas algicola</name>
    <dbReference type="NCBI Taxonomy" id="1826607"/>
    <lineage>
        <taxon>Bacteria</taxon>
        <taxon>Pseudomonadati</taxon>
        <taxon>Pseudomonadota</taxon>
        <taxon>Alphaproteobacteria</taxon>
        <taxon>Rhodobacterales</taxon>
        <taxon>Paracoccaceae</taxon>
    </lineage>
</organism>
<sequence length="393" mass="42750">MALASSNLTISANDGTGFDVEEDFVRALVSDAPDSWPETLNGTRVLERLVFHGTEVLSAAALKEMEGVPAEVLDAVERAALVQGFWEDRHRKVIGDAVDALAEAGIDSVILKGTASAYSVYDMPAARTRGDTDLLIAGENVDRAGRILGDLGFGRDTTFSLGGAVTQFSFSQADASCGWEHVIDLHWSLNNSAVLSRAFSTRELLKRSVPLARFSAMARAPHPVDALLITCLHRFVHLVSPYSVEGVDHFSADRLIWLADIDRLARTLSDKDWGALRIEATRRGLADVTASGLETGQTIFGTPLPEGLIGEWNASPPSLVDRYLKAGRITRTWMDLRALDGAGAKAAFVRDHLFPRADYMHARFGEGGSLSILYLRRVLRGLAKVLRQDLGRP</sequence>
<dbReference type="AlphaFoldDB" id="A0A316GDT2"/>